<organism evidence="2 3">
    <name type="scientific">Arsenicibacter rosenii</name>
    <dbReference type="NCBI Taxonomy" id="1750698"/>
    <lineage>
        <taxon>Bacteria</taxon>
        <taxon>Pseudomonadati</taxon>
        <taxon>Bacteroidota</taxon>
        <taxon>Cytophagia</taxon>
        <taxon>Cytophagales</taxon>
        <taxon>Spirosomataceae</taxon>
        <taxon>Arsenicibacter</taxon>
    </lineage>
</organism>
<comment type="caution">
    <text evidence="2">The sequence shown here is derived from an EMBL/GenBank/DDBJ whole genome shotgun (WGS) entry which is preliminary data.</text>
</comment>
<evidence type="ECO:0000256" key="1">
    <source>
        <dbReference type="SAM" id="SignalP"/>
    </source>
</evidence>
<feature type="signal peptide" evidence="1">
    <location>
        <begin position="1"/>
        <end position="36"/>
    </location>
</feature>
<evidence type="ECO:0000313" key="3">
    <source>
        <dbReference type="Proteomes" id="UP000181790"/>
    </source>
</evidence>
<reference evidence="2 3" key="1">
    <citation type="submission" date="2016-10" db="EMBL/GenBank/DDBJ databases">
        <title>Arsenicibacter rosenii gen. nov., sp. nov., an efficient arsenic-methylating bacterium isolated from an arsenic-contaminated paddy soil.</title>
        <authorList>
            <person name="Huang K."/>
        </authorList>
    </citation>
    <scope>NUCLEOTIDE SEQUENCE [LARGE SCALE GENOMIC DNA]</scope>
    <source>
        <strain evidence="2 3">SM-1</strain>
    </source>
</reference>
<dbReference type="Proteomes" id="UP000181790">
    <property type="component" value="Unassembled WGS sequence"/>
</dbReference>
<name>A0A1S2VHE4_9BACT</name>
<sequence>MRKQKKHSLFTARLFSGRLKKLAVLCACVVGQTVAAQTVPVREYPVVINDTTTYTLKLAVDPQNRPDYFYCHVFTPVCLTGECKPVYINLYWDLLGNYTRFDFPAGEELTRMDHKPFKPEDYDKLQTILSNTQSLLKDVSMSDLVSKGTENLADSVDAKAGATLKTVKNEVIDGAVYTCYTLWHIAHGKVVLTMRQVTASMSDDDQLHRFLASSNYHYQYWAMDKVIGTDGTVRPAFSEDLLRILRGKNIFTARYALQHLNTSFWASADRQRWLWETYRQAPYTLQIAMLKYLPALTPTPWLITQAARQLAQVNPEQTALLVTLLERQPTLTDETQLIVADFLPRVPDTKTAMRVYDLLHAKKPANRLVRQRLADYARTLNQTR</sequence>
<accession>A0A1S2VHE4</accession>
<dbReference type="EMBL" id="MORL01000008">
    <property type="protein sequence ID" value="OIN58171.1"/>
    <property type="molecule type" value="Genomic_DNA"/>
</dbReference>
<gene>
    <name evidence="2" type="ORF">BLX24_16775</name>
</gene>
<keyword evidence="3" id="KW-1185">Reference proteome</keyword>
<dbReference type="AlphaFoldDB" id="A0A1S2VHE4"/>
<feature type="chain" id="PRO_5010244360" evidence="1">
    <location>
        <begin position="37"/>
        <end position="384"/>
    </location>
</feature>
<protein>
    <submittedName>
        <fullName evidence="2">Uncharacterized protein</fullName>
    </submittedName>
</protein>
<keyword evidence="1" id="KW-0732">Signal</keyword>
<evidence type="ECO:0000313" key="2">
    <source>
        <dbReference type="EMBL" id="OIN58171.1"/>
    </source>
</evidence>
<dbReference type="RefSeq" id="WP_071504321.1">
    <property type="nucleotide sequence ID" value="NZ_MORL01000008.1"/>
</dbReference>
<proteinExistence type="predicted"/>